<gene>
    <name evidence="2" type="ORF">TSUD_275460</name>
</gene>
<evidence type="ECO:0000313" key="2">
    <source>
        <dbReference type="EMBL" id="GAU37494.1"/>
    </source>
</evidence>
<dbReference type="EMBL" id="DF973673">
    <property type="protein sequence ID" value="GAU37494.1"/>
    <property type="molecule type" value="Genomic_DNA"/>
</dbReference>
<dbReference type="Proteomes" id="UP000242715">
    <property type="component" value="Unassembled WGS sequence"/>
</dbReference>
<evidence type="ECO:0000313" key="3">
    <source>
        <dbReference type="Proteomes" id="UP000242715"/>
    </source>
</evidence>
<dbReference type="AlphaFoldDB" id="A0A2Z6MYE0"/>
<name>A0A2Z6MYE0_TRISU</name>
<organism evidence="2 3">
    <name type="scientific">Trifolium subterraneum</name>
    <name type="common">Subterranean clover</name>
    <dbReference type="NCBI Taxonomy" id="3900"/>
    <lineage>
        <taxon>Eukaryota</taxon>
        <taxon>Viridiplantae</taxon>
        <taxon>Streptophyta</taxon>
        <taxon>Embryophyta</taxon>
        <taxon>Tracheophyta</taxon>
        <taxon>Spermatophyta</taxon>
        <taxon>Magnoliopsida</taxon>
        <taxon>eudicotyledons</taxon>
        <taxon>Gunneridae</taxon>
        <taxon>Pentapetalae</taxon>
        <taxon>rosids</taxon>
        <taxon>fabids</taxon>
        <taxon>Fabales</taxon>
        <taxon>Fabaceae</taxon>
        <taxon>Papilionoideae</taxon>
        <taxon>50 kb inversion clade</taxon>
        <taxon>NPAAA clade</taxon>
        <taxon>Hologalegina</taxon>
        <taxon>IRL clade</taxon>
        <taxon>Trifolieae</taxon>
        <taxon>Trifolium</taxon>
    </lineage>
</organism>
<feature type="compositionally biased region" description="Basic and acidic residues" evidence="1">
    <location>
        <begin position="1"/>
        <end position="10"/>
    </location>
</feature>
<evidence type="ECO:0000256" key="1">
    <source>
        <dbReference type="SAM" id="MobiDB-lite"/>
    </source>
</evidence>
<protein>
    <submittedName>
        <fullName evidence="2">Uncharacterized protein</fullName>
    </submittedName>
</protein>
<keyword evidence="3" id="KW-1185">Reference proteome</keyword>
<proteinExistence type="predicted"/>
<feature type="region of interest" description="Disordered" evidence="1">
    <location>
        <begin position="1"/>
        <end position="37"/>
    </location>
</feature>
<sequence>MGGADNEHIDTTLNPPRLPKNATNNKHYQKPPPPPMRAVVPELNTIKHLDLPPTVSNSMVESHEKDFVRSTSICTNLNFTRPLTTRRIGRQSSADDQANRRTTHHIKATFLLLMIWIEREEEQAADGDLEGKGFAKTREIRE</sequence>
<accession>A0A2Z6MYE0</accession>
<reference evidence="3" key="1">
    <citation type="journal article" date="2017" name="Front. Plant Sci.">
        <title>Climate Clever Clovers: New Paradigm to Reduce the Environmental Footprint of Ruminants by Breeding Low Methanogenic Forages Utilizing Haplotype Variation.</title>
        <authorList>
            <person name="Kaur P."/>
            <person name="Appels R."/>
            <person name="Bayer P.E."/>
            <person name="Keeble-Gagnere G."/>
            <person name="Wang J."/>
            <person name="Hirakawa H."/>
            <person name="Shirasawa K."/>
            <person name="Vercoe P."/>
            <person name="Stefanova K."/>
            <person name="Durmic Z."/>
            <person name="Nichols P."/>
            <person name="Revell C."/>
            <person name="Isobe S.N."/>
            <person name="Edwards D."/>
            <person name="Erskine W."/>
        </authorList>
    </citation>
    <scope>NUCLEOTIDE SEQUENCE [LARGE SCALE GENOMIC DNA]</scope>
    <source>
        <strain evidence="3">cv. Daliak</strain>
    </source>
</reference>